<feature type="transmembrane region" description="Helical" evidence="1">
    <location>
        <begin position="237"/>
        <end position="255"/>
    </location>
</feature>
<dbReference type="Proteomes" id="UP000284842">
    <property type="component" value="Unassembled WGS sequence"/>
</dbReference>
<name>A0A409YT65_9AGAR</name>
<keyword evidence="1" id="KW-0472">Membrane</keyword>
<dbReference type="OrthoDB" id="3046318at2759"/>
<evidence type="ECO:0000313" key="2">
    <source>
        <dbReference type="EMBL" id="PPR06201.1"/>
    </source>
</evidence>
<dbReference type="InParanoid" id="A0A409YT65"/>
<feature type="transmembrane region" description="Helical" evidence="1">
    <location>
        <begin position="60"/>
        <end position="79"/>
    </location>
</feature>
<keyword evidence="1" id="KW-1133">Transmembrane helix</keyword>
<feature type="transmembrane region" description="Helical" evidence="1">
    <location>
        <begin position="100"/>
        <end position="124"/>
    </location>
</feature>
<dbReference type="STRING" id="181874.A0A409YT65"/>
<comment type="caution">
    <text evidence="2">The sequence shown here is derived from an EMBL/GenBank/DDBJ whole genome shotgun (WGS) entry which is preliminary data.</text>
</comment>
<gene>
    <name evidence="2" type="ORF">CVT24_000646</name>
</gene>
<keyword evidence="3" id="KW-1185">Reference proteome</keyword>
<sequence>MPVVDGIIWPELHYVRPVFLALHIAGGLVGMPLLILTFLFAKGVHKRQPLITNVVVNPTYASRTALSTALVVFKIWWTFRCSQNTEYRTRPRWIKILSQIILLGSPYFVFIVYTIISIGLQIAYPGTFDERNGIYCTANSKAPMARTYLLSPVFLVVNSVPKYVHKFDTSSEGANYSFLTVLLVVGYIKSRRRLVRSFPLLDKSASRSLMIRIAFFDLYLFVSFGMGIEFIYGGETAWPYMVQAALPLACFLSFGTQKDVLIAWNIIRDPATTVRASGTGQSASTSSFRRPPPEYSMGVLPRNESIQVHITHQSSDFRHVDKVYDGSSSTVTFANRSTNENEKKFIPIALPNRVYKLDR</sequence>
<evidence type="ECO:0000256" key="1">
    <source>
        <dbReference type="SAM" id="Phobius"/>
    </source>
</evidence>
<dbReference type="AlphaFoldDB" id="A0A409YT65"/>
<reference evidence="2 3" key="1">
    <citation type="journal article" date="2018" name="Evol. Lett.">
        <title>Horizontal gene cluster transfer increased hallucinogenic mushroom diversity.</title>
        <authorList>
            <person name="Reynolds H.T."/>
            <person name="Vijayakumar V."/>
            <person name="Gluck-Thaler E."/>
            <person name="Korotkin H.B."/>
            <person name="Matheny P.B."/>
            <person name="Slot J.C."/>
        </authorList>
    </citation>
    <scope>NUCLEOTIDE SEQUENCE [LARGE SCALE GENOMIC DNA]</scope>
    <source>
        <strain evidence="2 3">2629</strain>
    </source>
</reference>
<feature type="transmembrane region" description="Helical" evidence="1">
    <location>
        <begin position="18"/>
        <end position="40"/>
    </location>
</feature>
<evidence type="ECO:0000313" key="3">
    <source>
        <dbReference type="Proteomes" id="UP000284842"/>
    </source>
</evidence>
<dbReference type="EMBL" id="NHTK01000693">
    <property type="protein sequence ID" value="PPR06201.1"/>
    <property type="molecule type" value="Genomic_DNA"/>
</dbReference>
<feature type="transmembrane region" description="Helical" evidence="1">
    <location>
        <begin position="209"/>
        <end position="231"/>
    </location>
</feature>
<feature type="transmembrane region" description="Helical" evidence="1">
    <location>
        <begin position="173"/>
        <end position="188"/>
    </location>
</feature>
<evidence type="ECO:0008006" key="4">
    <source>
        <dbReference type="Google" id="ProtNLM"/>
    </source>
</evidence>
<proteinExistence type="predicted"/>
<organism evidence="2 3">
    <name type="scientific">Panaeolus cyanescens</name>
    <dbReference type="NCBI Taxonomy" id="181874"/>
    <lineage>
        <taxon>Eukaryota</taxon>
        <taxon>Fungi</taxon>
        <taxon>Dikarya</taxon>
        <taxon>Basidiomycota</taxon>
        <taxon>Agaricomycotina</taxon>
        <taxon>Agaricomycetes</taxon>
        <taxon>Agaricomycetidae</taxon>
        <taxon>Agaricales</taxon>
        <taxon>Agaricineae</taxon>
        <taxon>Galeropsidaceae</taxon>
        <taxon>Panaeolus</taxon>
    </lineage>
</organism>
<protein>
    <recommendedName>
        <fullName evidence="4">G-protein coupled receptors family 1 profile domain-containing protein</fullName>
    </recommendedName>
</protein>
<accession>A0A409YT65</accession>
<keyword evidence="1" id="KW-0812">Transmembrane</keyword>